<dbReference type="Gene3D" id="3.30.70.100">
    <property type="match status" value="1"/>
</dbReference>
<dbReference type="SUPFAM" id="SSF54909">
    <property type="entry name" value="Dimeric alpha+beta barrel"/>
    <property type="match status" value="1"/>
</dbReference>
<dbReference type="EMBL" id="JBHRSV010000028">
    <property type="protein sequence ID" value="MFC2927300.1"/>
    <property type="molecule type" value="Genomic_DNA"/>
</dbReference>
<proteinExistence type="predicted"/>
<comment type="caution">
    <text evidence="1">The sequence shown here is derived from an EMBL/GenBank/DDBJ whole genome shotgun (WGS) entry which is preliminary data.</text>
</comment>
<dbReference type="Proteomes" id="UP001595379">
    <property type="component" value="Unassembled WGS sequence"/>
</dbReference>
<name>A0ABV7A0Y0_9PROT</name>
<organism evidence="1 2">
    <name type="scientific">Hyphobacterium vulgare</name>
    <dbReference type="NCBI Taxonomy" id="1736751"/>
    <lineage>
        <taxon>Bacteria</taxon>
        <taxon>Pseudomonadati</taxon>
        <taxon>Pseudomonadota</taxon>
        <taxon>Alphaproteobacteria</taxon>
        <taxon>Maricaulales</taxon>
        <taxon>Maricaulaceae</taxon>
        <taxon>Hyphobacterium</taxon>
    </lineage>
</organism>
<evidence type="ECO:0000313" key="2">
    <source>
        <dbReference type="Proteomes" id="UP001595379"/>
    </source>
</evidence>
<evidence type="ECO:0000313" key="1">
    <source>
        <dbReference type="EMBL" id="MFC2927300.1"/>
    </source>
</evidence>
<keyword evidence="2" id="KW-1185">Reference proteome</keyword>
<dbReference type="PIRSF" id="PIRSF007028">
    <property type="entry name" value="UCP007028"/>
    <property type="match status" value="1"/>
</dbReference>
<gene>
    <name evidence="1" type="ORF">ACFOOR_14425</name>
</gene>
<sequence length="123" mass="13982">MTYFDGFVIAVPTAKQDEFLRHAAAIDPIFIELGALRVHECWGDDVPDGKVTDFRRAVQAKEDESVVFAFVEWPDKATRDAGFKKMEAMMQTDDRFNPENNPVPFDGKRMIFGGFQSVYQVAK</sequence>
<dbReference type="RefSeq" id="WP_343163286.1">
    <property type="nucleotide sequence ID" value="NZ_JBHRSV010000028.1"/>
</dbReference>
<dbReference type="Pfam" id="PF07237">
    <property type="entry name" value="DUF1428"/>
    <property type="match status" value="1"/>
</dbReference>
<protein>
    <submittedName>
        <fullName evidence="1">DUF1428 domain-containing protein</fullName>
    </submittedName>
</protein>
<accession>A0ABV7A0Y0</accession>
<dbReference type="InterPro" id="IPR009874">
    <property type="entry name" value="DUF1428"/>
</dbReference>
<dbReference type="InterPro" id="IPR011008">
    <property type="entry name" value="Dimeric_a/b-barrel"/>
</dbReference>
<reference evidence="2" key="1">
    <citation type="journal article" date="2019" name="Int. J. Syst. Evol. Microbiol.">
        <title>The Global Catalogue of Microorganisms (GCM) 10K type strain sequencing project: providing services to taxonomists for standard genome sequencing and annotation.</title>
        <authorList>
            <consortium name="The Broad Institute Genomics Platform"/>
            <consortium name="The Broad Institute Genome Sequencing Center for Infectious Disease"/>
            <person name="Wu L."/>
            <person name="Ma J."/>
        </authorList>
    </citation>
    <scope>NUCLEOTIDE SEQUENCE [LARGE SCALE GENOMIC DNA]</scope>
    <source>
        <strain evidence="2">KCTC 52487</strain>
    </source>
</reference>